<evidence type="ECO:0000313" key="2">
    <source>
        <dbReference type="Proteomes" id="UP000649753"/>
    </source>
</evidence>
<dbReference type="AlphaFoldDB" id="A0A927MBT3"/>
<evidence type="ECO:0000313" key="1">
    <source>
        <dbReference type="EMBL" id="MBE1490812.1"/>
    </source>
</evidence>
<dbReference type="Gene3D" id="1.25.10.10">
    <property type="entry name" value="Leucine-rich Repeat Variant"/>
    <property type="match status" value="1"/>
</dbReference>
<sequence>MDYEVNPAIMNLMAEAARDVPSYRDRMAGYRRVLEARSAETIPERLRGLADSPVRPVRLWVARNPRTPPDALDRLLHDSDSWVQWNALLHLDTPGTALERLADDEAAKYGSRTFHHRSLVAHHPNASIELRHRLVRQGACRCPDWCAGQVFERINSLR</sequence>
<organism evidence="1 2">
    <name type="scientific">Plantactinospora soyae</name>
    <dbReference type="NCBI Taxonomy" id="1544732"/>
    <lineage>
        <taxon>Bacteria</taxon>
        <taxon>Bacillati</taxon>
        <taxon>Actinomycetota</taxon>
        <taxon>Actinomycetes</taxon>
        <taxon>Micromonosporales</taxon>
        <taxon>Micromonosporaceae</taxon>
        <taxon>Plantactinospora</taxon>
    </lineage>
</organism>
<comment type="caution">
    <text evidence="1">The sequence shown here is derived from an EMBL/GenBank/DDBJ whole genome shotgun (WGS) entry which is preliminary data.</text>
</comment>
<reference evidence="1" key="1">
    <citation type="submission" date="2020-10" db="EMBL/GenBank/DDBJ databases">
        <title>Sequencing the genomes of 1000 actinobacteria strains.</title>
        <authorList>
            <person name="Klenk H.-P."/>
        </authorList>
    </citation>
    <scope>NUCLEOTIDE SEQUENCE</scope>
    <source>
        <strain evidence="1">DSM 46832</strain>
    </source>
</reference>
<dbReference type="Pfam" id="PF01816">
    <property type="entry name" value="LRV"/>
    <property type="match status" value="1"/>
</dbReference>
<keyword evidence="2" id="KW-1185">Reference proteome</keyword>
<proteinExistence type="predicted"/>
<accession>A0A927MBT3</accession>
<name>A0A927MBT3_9ACTN</name>
<gene>
    <name evidence="1" type="ORF">H4W31_006450</name>
</gene>
<dbReference type="InterPro" id="IPR011989">
    <property type="entry name" value="ARM-like"/>
</dbReference>
<dbReference type="RefSeq" id="WP_192770023.1">
    <property type="nucleotide sequence ID" value="NZ_JADBEB010000001.1"/>
</dbReference>
<dbReference type="SUPFAM" id="SSF48371">
    <property type="entry name" value="ARM repeat"/>
    <property type="match status" value="1"/>
</dbReference>
<dbReference type="EMBL" id="JADBEB010000001">
    <property type="protein sequence ID" value="MBE1490812.1"/>
    <property type="molecule type" value="Genomic_DNA"/>
</dbReference>
<protein>
    <submittedName>
        <fullName evidence="1">Uncharacterized protein</fullName>
    </submittedName>
</protein>
<dbReference type="InterPro" id="IPR004830">
    <property type="entry name" value="LRR_variant"/>
</dbReference>
<dbReference type="Proteomes" id="UP000649753">
    <property type="component" value="Unassembled WGS sequence"/>
</dbReference>
<dbReference type="InterPro" id="IPR016024">
    <property type="entry name" value="ARM-type_fold"/>
</dbReference>